<organism evidence="2 3">
    <name type="scientific">Geoanaerobacter pelophilus</name>
    <dbReference type="NCBI Taxonomy" id="60036"/>
    <lineage>
        <taxon>Bacteria</taxon>
        <taxon>Pseudomonadati</taxon>
        <taxon>Thermodesulfobacteriota</taxon>
        <taxon>Desulfuromonadia</taxon>
        <taxon>Geobacterales</taxon>
        <taxon>Geobacteraceae</taxon>
        <taxon>Geoanaerobacter</taxon>
    </lineage>
</organism>
<keyword evidence="1" id="KW-0472">Membrane</keyword>
<keyword evidence="3" id="KW-1185">Reference proteome</keyword>
<comment type="caution">
    <text evidence="2">The sequence shown here is derived from an EMBL/GenBank/DDBJ whole genome shotgun (WGS) entry which is preliminary data.</text>
</comment>
<dbReference type="RefSeq" id="WP_085814368.1">
    <property type="nucleotide sequence ID" value="NZ_BDQG01000001.1"/>
</dbReference>
<feature type="transmembrane region" description="Helical" evidence="1">
    <location>
        <begin position="55"/>
        <end position="80"/>
    </location>
</feature>
<reference evidence="2 3" key="1">
    <citation type="submission" date="2017-04" db="EMBL/GenBank/DDBJ databases">
        <authorList>
            <consortium name="Geobacter pelophilus Genome Sequencing"/>
            <person name="Aoyagi T."/>
            <person name="Koike H."/>
            <person name="Hori T."/>
        </authorList>
    </citation>
    <scope>NUCLEOTIDE SEQUENCE [LARGE SCALE GENOMIC DNA]</scope>
    <source>
        <strain evidence="2 3">Drf2</strain>
    </source>
</reference>
<accession>A0ABQ0MMC3</accession>
<evidence type="ECO:0000313" key="3">
    <source>
        <dbReference type="Proteomes" id="UP000194153"/>
    </source>
</evidence>
<gene>
    <name evidence="2" type="ORF">GPEL0_01f4443</name>
</gene>
<dbReference type="Proteomes" id="UP000194153">
    <property type="component" value="Unassembled WGS sequence"/>
</dbReference>
<dbReference type="EMBL" id="BDQG01000001">
    <property type="protein sequence ID" value="GAW68208.1"/>
    <property type="molecule type" value="Genomic_DNA"/>
</dbReference>
<name>A0ABQ0MMC3_9BACT</name>
<feature type="transmembrane region" description="Helical" evidence="1">
    <location>
        <begin position="12"/>
        <end position="34"/>
    </location>
</feature>
<sequence>MMLYLYVLQNQWIVLSLLGGTILTLLLCLTYQALWVPRGTEKESEQIKVKDFRSFFVWIKSFVPWTITLLILASLTFTIFEIFRNYAIPPNW</sequence>
<protein>
    <submittedName>
        <fullName evidence="2">Uncharacterized protein</fullName>
    </submittedName>
</protein>
<keyword evidence="1" id="KW-0812">Transmembrane</keyword>
<keyword evidence="1" id="KW-1133">Transmembrane helix</keyword>
<evidence type="ECO:0000256" key="1">
    <source>
        <dbReference type="SAM" id="Phobius"/>
    </source>
</evidence>
<proteinExistence type="predicted"/>
<reference evidence="3" key="2">
    <citation type="submission" date="2017-05" db="EMBL/GenBank/DDBJ databases">
        <title>Draft genome sequence of Geobacter pelophilus, a iron(III)-reducing bacteria.</title>
        <authorList>
            <person name="Aoyagi T."/>
            <person name="Koike H."/>
            <person name="Morita T."/>
            <person name="Sato Y."/>
            <person name="Habe H."/>
            <person name="Hori T."/>
        </authorList>
    </citation>
    <scope>NUCLEOTIDE SEQUENCE [LARGE SCALE GENOMIC DNA]</scope>
    <source>
        <strain evidence="3">Drf2</strain>
    </source>
</reference>
<evidence type="ECO:0000313" key="2">
    <source>
        <dbReference type="EMBL" id="GAW68208.1"/>
    </source>
</evidence>